<protein>
    <submittedName>
        <fullName evidence="4">Uncharacterized protein LOC111483104</fullName>
    </submittedName>
</protein>
<dbReference type="KEGG" id="cmax:111483104"/>
<dbReference type="GeneID" id="111483104"/>
<feature type="region of interest" description="Disordered" evidence="2">
    <location>
        <begin position="137"/>
        <end position="167"/>
    </location>
</feature>
<evidence type="ECO:0000256" key="1">
    <source>
        <dbReference type="SAM" id="Coils"/>
    </source>
</evidence>
<accession>A0A6J1JCB6</accession>
<evidence type="ECO:0000313" key="3">
    <source>
        <dbReference type="Proteomes" id="UP000504608"/>
    </source>
</evidence>
<feature type="compositionally biased region" description="Polar residues" evidence="2">
    <location>
        <begin position="145"/>
        <end position="154"/>
    </location>
</feature>
<evidence type="ECO:0000313" key="4">
    <source>
        <dbReference type="RefSeq" id="XP_022985013.1"/>
    </source>
</evidence>
<feature type="coiled-coil region" evidence="1">
    <location>
        <begin position="349"/>
        <end position="392"/>
    </location>
</feature>
<organism evidence="3 4">
    <name type="scientific">Cucurbita maxima</name>
    <name type="common">Pumpkin</name>
    <name type="synonym">Winter squash</name>
    <dbReference type="NCBI Taxonomy" id="3661"/>
    <lineage>
        <taxon>Eukaryota</taxon>
        <taxon>Viridiplantae</taxon>
        <taxon>Streptophyta</taxon>
        <taxon>Embryophyta</taxon>
        <taxon>Tracheophyta</taxon>
        <taxon>Spermatophyta</taxon>
        <taxon>Magnoliopsida</taxon>
        <taxon>eudicotyledons</taxon>
        <taxon>Gunneridae</taxon>
        <taxon>Pentapetalae</taxon>
        <taxon>rosids</taxon>
        <taxon>fabids</taxon>
        <taxon>Cucurbitales</taxon>
        <taxon>Cucurbitaceae</taxon>
        <taxon>Cucurbiteae</taxon>
        <taxon>Cucurbita</taxon>
    </lineage>
</organism>
<gene>
    <name evidence="4" type="primary">LOC111483104</name>
</gene>
<dbReference type="PANTHER" id="PTHR33883">
    <property type="entry name" value="WPP DOMAIN-ASSOCIATED PROTEIN"/>
    <property type="match status" value="1"/>
</dbReference>
<dbReference type="RefSeq" id="XP_022985013.1">
    <property type="nucleotide sequence ID" value="XM_023129245.1"/>
</dbReference>
<dbReference type="OrthoDB" id="1868826at2759"/>
<dbReference type="PANTHER" id="PTHR33883:SF7">
    <property type="entry name" value="OS04G0521600 PROTEIN"/>
    <property type="match status" value="1"/>
</dbReference>
<dbReference type="Proteomes" id="UP000504608">
    <property type="component" value="Unplaced"/>
</dbReference>
<proteinExistence type="predicted"/>
<name>A0A6J1JCB6_CUCMA</name>
<reference evidence="4" key="1">
    <citation type="submission" date="2025-08" db="UniProtKB">
        <authorList>
            <consortium name="RefSeq"/>
        </authorList>
    </citation>
    <scope>IDENTIFICATION</scope>
    <source>
        <tissue evidence="4">Young leaves</tissue>
    </source>
</reference>
<sequence>MDGIFGVIDDNFKVSIVDSTMMWIVHRAMDKAHERVKSGEGVIERLHEISKFYELSVMQLDGCIKFVQEETDSHNPESSHEEVLAGLAEIRNRLQRRLYESELAILQKDRELADRFVSESKLRQALEFTEKELVSSQEDLEQARSRSAGSSNLSPHEGEDDNRDGEFCELKDSVDRQVWKIREKLEFDDYEPKVKNRRNHCINDVKVEEMGSDIDILKETLDIAFGKMQSAIFCSDMGPIEQQVKSSIENDIISLCLNGFVRDCQEDLEAEARKKENQVSVSFNEHWSYLMNEAIGLCEELKPLISQNEIQPQKEEEKSFQVDLDGRFSEYGINRDENELEEKGRHDVAKMVKNQAEELALLRQEMLREESRESLKSRFQEVLEKLENLKILNARINKILGQNWDFDEEDIPPEDGKQIFTENHRQKSDVGTLADIWGKMHQLRNEENRGIQNQICMPTHQREDIKFQNIMTEEIYTTLFRGLREKFCNDLSRWELEILISDGICRIFIRDMFDQLDETMESYSIEAQIKDDIYHIFFMEAMKGYRLQDVKDENLYLEGLTSDNNPSRCLEYETRQEIYGIPFTVMLKEWHRNIIEHTSEILLREEISWFVLSETIKSICYKVNHCPHTKFFNDFLPQITIKEDVCSIFLREMVTEWEDTIEASNLETLIREEIYWTMLDEAKSEVCDREKNIDVPTQDSDVTEITSSRKTLGEGTEIGPGSFCQKLSLLSEGIEVVENLVLSASLEIMDCNSKATSVELKDIQCVLNSLSNKLEKTMMQFNNKLFVGELKPSLETIVDEANKVSEISPVLENVPDTKLLLSELHNMKLRKSDSKCLKLLEFPHIFYDFELMANKKLGQLTMRLEEMKHTLYPLPQVMASLRESESLYKKAFIRRCQNLRKAENEVDLLGDQVDILLRLIEKVYLILNQQSPVLQQYSDVSEILRLIKEQVAVLSTPPKKLDTSSDV</sequence>
<evidence type="ECO:0000256" key="2">
    <source>
        <dbReference type="SAM" id="MobiDB-lite"/>
    </source>
</evidence>
<keyword evidence="3" id="KW-1185">Reference proteome</keyword>
<dbReference type="AlphaFoldDB" id="A0A6J1JCB6"/>
<keyword evidence="1" id="KW-0175">Coiled coil</keyword>
<dbReference type="InterPro" id="IPR037490">
    <property type="entry name" value="WAP"/>
</dbReference>